<reference evidence="4" key="1">
    <citation type="submission" date="2022-10" db="EMBL/GenBank/DDBJ databases">
        <title>Tapping the CABI collections for fungal endophytes: first genome assemblies for Collariella, Neodidymelliopsis, Ascochyta clinopodiicola, Didymella pomorum, Didymosphaeria variabile, Neocosmospora piperis and Neocucurbitaria cava.</title>
        <authorList>
            <person name="Hill R."/>
        </authorList>
    </citation>
    <scope>NUCLEOTIDE SEQUENCE</scope>
    <source>
        <strain evidence="4">IMI 355082</strain>
    </source>
</reference>
<evidence type="ECO:0000259" key="3">
    <source>
        <dbReference type="Pfam" id="PF26640"/>
    </source>
</evidence>
<name>A0A9W8Z484_9PEZI</name>
<feature type="domain" description="DUF8212" evidence="3">
    <location>
        <begin position="233"/>
        <end position="257"/>
    </location>
</feature>
<organism evidence="4 5">
    <name type="scientific">Gnomoniopsis smithogilvyi</name>
    <dbReference type="NCBI Taxonomy" id="1191159"/>
    <lineage>
        <taxon>Eukaryota</taxon>
        <taxon>Fungi</taxon>
        <taxon>Dikarya</taxon>
        <taxon>Ascomycota</taxon>
        <taxon>Pezizomycotina</taxon>
        <taxon>Sordariomycetes</taxon>
        <taxon>Sordariomycetidae</taxon>
        <taxon>Diaporthales</taxon>
        <taxon>Gnomoniaceae</taxon>
        <taxon>Gnomoniopsis</taxon>
    </lineage>
</organism>
<dbReference type="EMBL" id="JAPEVB010000001">
    <property type="protein sequence ID" value="KAJ4397390.1"/>
    <property type="molecule type" value="Genomic_DNA"/>
</dbReference>
<comment type="caution">
    <text evidence="4">The sequence shown here is derived from an EMBL/GenBank/DDBJ whole genome shotgun (WGS) entry which is preliminary data.</text>
</comment>
<gene>
    <name evidence="4" type="ORF">N0V93_001616</name>
</gene>
<evidence type="ECO:0000313" key="5">
    <source>
        <dbReference type="Proteomes" id="UP001140453"/>
    </source>
</evidence>
<dbReference type="PANTHER" id="PTHR10622:SF10">
    <property type="entry name" value="HET DOMAIN-CONTAINING PROTEIN"/>
    <property type="match status" value="1"/>
</dbReference>
<accession>A0A9W8Z484</accession>
<evidence type="ECO:0000256" key="1">
    <source>
        <dbReference type="SAM" id="MobiDB-lite"/>
    </source>
</evidence>
<proteinExistence type="predicted"/>
<keyword evidence="5" id="KW-1185">Reference proteome</keyword>
<dbReference type="AlphaFoldDB" id="A0A9W8Z484"/>
<sequence length="566" mass="64524">MPPVRFLDTSTQRLVVRTPKQLNKENASYAILSHVWDPNGEVVYQDIIDGTENLKPERSRRKLRIACERARHDEYKYIWIDTCCIDKSSSSELSEAINSMYAWYKDAKECYAYLDDAPDILDTPVAKDAFRRSIWFTRGWTLQELLAPKKVVFFSQNWECLGEKKAISPLLADITKIDEAILKGDLPVRSASIAKRISWASLRETTRPEDLAYCLMGLFGVNMPMLYGEGEQRAFLRLQEEIMKSSDDQSLFAWADRDPNRDPNALYGLLAPSPAAFKYSIGMLPYQDWEPREPYMMTNRGLYIQLYLTPLGDDIFVAALDCPVPPDYQDSSFLAIYLRKLSSDDHKDDQGQRYARIRVDQFGSVRVRGKLKWIYVRQDQQAQNQIGFFPQNVLQLRNGPSTRIYTLQRTVAVEDATRPSPLYLRQSSRSWVPEPCSLAYRLRKGATQLTVGLIFTRDDGEALAVLVGSVSGFEVGFGAIELDSEERERMMELTLEDLEDLAISSDPSDSGTLAAEAEEMLGRVVGTDDDPPDLEPTGTESNSFIEKSKPSTKWFHRLRRSQKQSD</sequence>
<dbReference type="Pfam" id="PF26640">
    <property type="entry name" value="DUF8212"/>
    <property type="match status" value="1"/>
</dbReference>
<evidence type="ECO:0000259" key="2">
    <source>
        <dbReference type="Pfam" id="PF06985"/>
    </source>
</evidence>
<protein>
    <recommendedName>
        <fullName evidence="6">Heterokaryon incompatibility domain-containing protein</fullName>
    </recommendedName>
</protein>
<dbReference type="PANTHER" id="PTHR10622">
    <property type="entry name" value="HET DOMAIN-CONTAINING PROTEIN"/>
    <property type="match status" value="1"/>
</dbReference>
<feature type="compositionally biased region" description="Basic residues" evidence="1">
    <location>
        <begin position="554"/>
        <end position="566"/>
    </location>
</feature>
<dbReference type="InterPro" id="IPR058525">
    <property type="entry name" value="DUF8212"/>
</dbReference>
<dbReference type="InterPro" id="IPR010730">
    <property type="entry name" value="HET"/>
</dbReference>
<dbReference type="Pfam" id="PF06985">
    <property type="entry name" value="HET"/>
    <property type="match status" value="1"/>
</dbReference>
<feature type="domain" description="Heterokaryon incompatibility" evidence="2">
    <location>
        <begin position="29"/>
        <end position="116"/>
    </location>
</feature>
<evidence type="ECO:0008006" key="6">
    <source>
        <dbReference type="Google" id="ProtNLM"/>
    </source>
</evidence>
<evidence type="ECO:0000313" key="4">
    <source>
        <dbReference type="EMBL" id="KAJ4397390.1"/>
    </source>
</evidence>
<feature type="region of interest" description="Disordered" evidence="1">
    <location>
        <begin position="519"/>
        <end position="566"/>
    </location>
</feature>
<dbReference type="OrthoDB" id="20872at2759"/>
<dbReference type="Proteomes" id="UP001140453">
    <property type="component" value="Unassembled WGS sequence"/>
</dbReference>